<organism evidence="3 4">
    <name type="scientific">Fulvimarina endophytica</name>
    <dbReference type="NCBI Taxonomy" id="2293836"/>
    <lineage>
        <taxon>Bacteria</taxon>
        <taxon>Pseudomonadati</taxon>
        <taxon>Pseudomonadota</taxon>
        <taxon>Alphaproteobacteria</taxon>
        <taxon>Hyphomicrobiales</taxon>
        <taxon>Aurantimonadaceae</taxon>
        <taxon>Fulvimarina</taxon>
    </lineage>
</organism>
<keyword evidence="1" id="KW-0472">Membrane</keyword>
<evidence type="ECO:0000259" key="2">
    <source>
        <dbReference type="Pfam" id="PF07811"/>
    </source>
</evidence>
<keyword evidence="1" id="KW-1133">Transmembrane helix</keyword>
<accession>A0A371X2E8</accession>
<dbReference type="InterPro" id="IPR012495">
    <property type="entry name" value="TadE-like_dom"/>
</dbReference>
<dbReference type="EMBL" id="QURL01000004">
    <property type="protein sequence ID" value="RFC63389.1"/>
    <property type="molecule type" value="Genomic_DNA"/>
</dbReference>
<keyword evidence="1" id="KW-0812">Transmembrane</keyword>
<proteinExistence type="predicted"/>
<feature type="transmembrane region" description="Helical" evidence="1">
    <location>
        <begin position="57"/>
        <end position="75"/>
    </location>
</feature>
<name>A0A371X2E8_9HYPH</name>
<dbReference type="AlphaFoldDB" id="A0A371X2E8"/>
<keyword evidence="4" id="KW-1185">Reference proteome</keyword>
<evidence type="ECO:0000313" key="3">
    <source>
        <dbReference type="EMBL" id="RFC63389.1"/>
    </source>
</evidence>
<evidence type="ECO:0000256" key="1">
    <source>
        <dbReference type="SAM" id="Phobius"/>
    </source>
</evidence>
<reference evidence="3 4" key="1">
    <citation type="submission" date="2018-08" db="EMBL/GenBank/DDBJ databases">
        <title>Fulvimarina sp. 85, whole genome shotgun sequence.</title>
        <authorList>
            <person name="Tuo L."/>
        </authorList>
    </citation>
    <scope>NUCLEOTIDE SEQUENCE [LARGE SCALE GENOMIC DNA]</scope>
    <source>
        <strain evidence="3 4">85</strain>
    </source>
</reference>
<comment type="caution">
    <text evidence="3">The sequence shown here is derived from an EMBL/GenBank/DDBJ whole genome shotgun (WGS) entry which is preliminary data.</text>
</comment>
<dbReference type="Pfam" id="PF07811">
    <property type="entry name" value="TadE"/>
    <property type="match status" value="1"/>
</dbReference>
<dbReference type="Proteomes" id="UP000264310">
    <property type="component" value="Unassembled WGS sequence"/>
</dbReference>
<protein>
    <submittedName>
        <fullName evidence="3">Pilus assembly protein</fullName>
    </submittedName>
</protein>
<evidence type="ECO:0000313" key="4">
    <source>
        <dbReference type="Proteomes" id="UP000264310"/>
    </source>
</evidence>
<sequence length="229" mass="24839">MDRLAAAFDPGGRRAGQHSLGRGRVPQRALLTMRSNPMPDLASLRRKIAAFANARDGVAIVEFALIAPVLILLYVGSFEASRFYEVSRKTNSTSETIGDLVGRTKTVNVAELDNIFNIAKAIMVPFEEKPLAMEITAVNVDSNGTATVAWSRKKGAPGGKSLSGRPRGVAYALPNDLKDSRNAFFIMVDTTYKYESTLSQTLAPSSLQLKKQYAILPRLSATIPCTDCN</sequence>
<gene>
    <name evidence="3" type="ORF">DYI37_10110</name>
</gene>
<feature type="domain" description="TadE-like" evidence="2">
    <location>
        <begin position="57"/>
        <end position="86"/>
    </location>
</feature>